<keyword evidence="5 9" id="KW-0862">Zinc</keyword>
<dbReference type="GO" id="GO:0006508">
    <property type="term" value="P:proteolysis"/>
    <property type="evidence" value="ECO:0007669"/>
    <property type="project" value="UniProtKB-KW"/>
</dbReference>
<evidence type="ECO:0000256" key="10">
    <source>
        <dbReference type="PIRNR" id="PIRNR026671"/>
    </source>
</evidence>
<name>A0A937F540_9BACT</name>
<accession>A0A937F540</accession>
<dbReference type="GO" id="GO:0008270">
    <property type="term" value="F:zinc ion binding"/>
    <property type="evidence" value="ECO:0007669"/>
    <property type="project" value="UniProtKB-UniRule"/>
</dbReference>
<feature type="active site" description="Proton donor/acceptor" evidence="9">
    <location>
        <position position="178"/>
    </location>
</feature>
<evidence type="ECO:0000256" key="7">
    <source>
        <dbReference type="ARBA" id="ARBA00023049"/>
    </source>
</evidence>
<comment type="cofactor">
    <cofactor evidence="9">
        <name>Zn(2+)</name>
        <dbReference type="ChEBI" id="CHEBI:29105"/>
    </cofactor>
    <text evidence="9">Binds 1 zinc ion per subunit.</text>
</comment>
<organism evidence="11 12">
    <name type="scientific">Fulvivirga sediminis</name>
    <dbReference type="NCBI Taxonomy" id="2803949"/>
    <lineage>
        <taxon>Bacteria</taxon>
        <taxon>Pseudomonadati</taxon>
        <taxon>Bacteroidota</taxon>
        <taxon>Cytophagia</taxon>
        <taxon>Cytophagales</taxon>
        <taxon>Fulvivirgaceae</taxon>
        <taxon>Fulvivirga</taxon>
    </lineage>
</organism>
<comment type="catalytic activity">
    <reaction evidence="1 9 10">
        <text>D-alanyl-D-alanine + H2O = 2 D-alanine</text>
        <dbReference type="Rhea" id="RHEA:20661"/>
        <dbReference type="ChEBI" id="CHEBI:15377"/>
        <dbReference type="ChEBI" id="CHEBI:57416"/>
        <dbReference type="ChEBI" id="CHEBI:57822"/>
        <dbReference type="EC" id="3.4.13.22"/>
    </reaction>
</comment>
<dbReference type="InterPro" id="IPR000755">
    <property type="entry name" value="A_A_dipeptidase"/>
</dbReference>
<dbReference type="AlphaFoldDB" id="A0A937F540"/>
<dbReference type="PANTHER" id="PTHR43126:SF1">
    <property type="entry name" value="D-ALANYL-D-ALANINE DIPEPTIDASE"/>
    <property type="match status" value="1"/>
</dbReference>
<evidence type="ECO:0000256" key="3">
    <source>
        <dbReference type="ARBA" id="ARBA00022723"/>
    </source>
</evidence>
<evidence type="ECO:0000256" key="6">
    <source>
        <dbReference type="ARBA" id="ARBA00022997"/>
    </source>
</evidence>
<proteinExistence type="inferred from homology"/>
<dbReference type="Proteomes" id="UP000659388">
    <property type="component" value="Unassembled WGS sequence"/>
</dbReference>
<evidence type="ECO:0000256" key="1">
    <source>
        <dbReference type="ARBA" id="ARBA00001362"/>
    </source>
</evidence>
<reference evidence="11" key="1">
    <citation type="submission" date="2021-01" db="EMBL/GenBank/DDBJ databases">
        <title>Fulvivirga kasyanovii gen. nov., sp nov., a novel member of the phylum Bacteroidetes isolated from seawater in a mussel farm.</title>
        <authorList>
            <person name="Zhao L.-H."/>
            <person name="Wang Z.-J."/>
        </authorList>
    </citation>
    <scope>NUCLEOTIDE SEQUENCE</scope>
    <source>
        <strain evidence="11">2943</strain>
    </source>
</reference>
<sequence>MTNGEEAEVIQTPKEPISDTAFVVLNDYASGFFYDMKYATEDNFLKKAVYDCPECMIRKEVADGLIQVNDSLAKIGYHIKFFDCYRPLDVQKAMWEIYPNAKYVANPYTTGSIHNKGGAVDITLVDNQGNELDMGTDFDFFGEEAHHAYQQLPDTVLNNRKLLKSTMEAFGFNAIRTEWWHYNYTGSSGYKVSNFKTECD</sequence>
<keyword evidence="3 9" id="KW-0479">Metal-binding</keyword>
<keyword evidence="8 10" id="KW-0961">Cell wall biogenesis/degradation</keyword>
<evidence type="ECO:0000256" key="9">
    <source>
        <dbReference type="HAMAP-Rule" id="MF_01924"/>
    </source>
</evidence>
<evidence type="ECO:0000256" key="2">
    <source>
        <dbReference type="ARBA" id="ARBA00022670"/>
    </source>
</evidence>
<dbReference type="CDD" id="cd14840">
    <property type="entry name" value="D-Ala-D-Ala_dipeptidase_Aad"/>
    <property type="match status" value="1"/>
</dbReference>
<dbReference type="GO" id="GO:0008237">
    <property type="term" value="F:metallopeptidase activity"/>
    <property type="evidence" value="ECO:0007669"/>
    <property type="project" value="UniProtKB-KW"/>
</dbReference>
<dbReference type="Pfam" id="PF01427">
    <property type="entry name" value="Peptidase_M15"/>
    <property type="match status" value="1"/>
</dbReference>
<dbReference type="PIRSF" id="PIRSF026671">
    <property type="entry name" value="AA_dipeptidase"/>
    <property type="match status" value="1"/>
</dbReference>
<protein>
    <recommendedName>
        <fullName evidence="9 10">D-alanyl-D-alanine dipeptidase</fullName>
        <shortName evidence="9 10">D-Ala-D-Ala dipeptidase</shortName>
        <ecNumber evidence="9 10">3.4.13.22</ecNumber>
    </recommendedName>
</protein>
<dbReference type="GO" id="GO:0071555">
    <property type="term" value="P:cell wall organization"/>
    <property type="evidence" value="ECO:0007669"/>
    <property type="project" value="UniProtKB-KW"/>
</dbReference>
<dbReference type="InterPro" id="IPR009045">
    <property type="entry name" value="Zn_M74/Hedgehog-like"/>
</dbReference>
<keyword evidence="7 9" id="KW-0482">Metalloprotease</keyword>
<evidence type="ECO:0000256" key="4">
    <source>
        <dbReference type="ARBA" id="ARBA00022801"/>
    </source>
</evidence>
<dbReference type="Gene3D" id="3.30.1380.10">
    <property type="match status" value="1"/>
</dbReference>
<dbReference type="SUPFAM" id="SSF55166">
    <property type="entry name" value="Hedgehog/DD-peptidase"/>
    <property type="match status" value="1"/>
</dbReference>
<dbReference type="EC" id="3.4.13.22" evidence="9 10"/>
<evidence type="ECO:0000256" key="5">
    <source>
        <dbReference type="ARBA" id="ARBA00022833"/>
    </source>
</evidence>
<keyword evidence="6 9" id="KW-0224">Dipeptidase</keyword>
<keyword evidence="12" id="KW-1185">Reference proteome</keyword>
<evidence type="ECO:0000313" key="12">
    <source>
        <dbReference type="Proteomes" id="UP000659388"/>
    </source>
</evidence>
<feature type="binding site" evidence="9">
    <location>
        <position position="181"/>
    </location>
    <ligand>
        <name>Zn(2+)</name>
        <dbReference type="ChEBI" id="CHEBI:29105"/>
        <note>catalytic</note>
    </ligand>
</feature>
<dbReference type="HAMAP" id="MF_01924">
    <property type="entry name" value="A_A_dipeptidase"/>
    <property type="match status" value="1"/>
</dbReference>
<feature type="binding site" evidence="9">
    <location>
        <position position="114"/>
    </location>
    <ligand>
        <name>Zn(2+)</name>
        <dbReference type="ChEBI" id="CHEBI:29105"/>
        <note>catalytic</note>
    </ligand>
</feature>
<evidence type="ECO:0000256" key="8">
    <source>
        <dbReference type="ARBA" id="ARBA00023316"/>
    </source>
</evidence>
<gene>
    <name evidence="11" type="ORF">JL102_00010</name>
</gene>
<dbReference type="EMBL" id="JAESIY010000001">
    <property type="protein sequence ID" value="MBL3654495.1"/>
    <property type="molecule type" value="Genomic_DNA"/>
</dbReference>
<feature type="binding site" evidence="9">
    <location>
        <position position="121"/>
    </location>
    <ligand>
        <name>Zn(2+)</name>
        <dbReference type="ChEBI" id="CHEBI:29105"/>
        <note>catalytic</note>
    </ligand>
</feature>
<keyword evidence="4 9" id="KW-0378">Hydrolase</keyword>
<comment type="function">
    <text evidence="9 10">Catalyzes hydrolysis of the D-alanyl-D-alanine dipeptide.</text>
</comment>
<comment type="similarity">
    <text evidence="9 10">Belongs to the peptidase M15D family.</text>
</comment>
<evidence type="ECO:0000313" key="11">
    <source>
        <dbReference type="EMBL" id="MBL3654495.1"/>
    </source>
</evidence>
<feature type="site" description="Transition state stabilizer" evidence="9">
    <location>
        <position position="86"/>
    </location>
</feature>
<dbReference type="GO" id="GO:0160237">
    <property type="term" value="F:D-Ala-D-Ala dipeptidase activity"/>
    <property type="evidence" value="ECO:0007669"/>
    <property type="project" value="UniProtKB-EC"/>
</dbReference>
<comment type="caution">
    <text evidence="11">The sequence shown here is derived from an EMBL/GenBank/DDBJ whole genome shotgun (WGS) entry which is preliminary data.</text>
</comment>
<dbReference type="PANTHER" id="PTHR43126">
    <property type="entry name" value="D-ALANYL-D-ALANINE DIPEPTIDASE"/>
    <property type="match status" value="1"/>
</dbReference>
<keyword evidence="2 9" id="KW-0645">Protease</keyword>